<dbReference type="InterPro" id="IPR004358">
    <property type="entry name" value="Sig_transdc_His_kin-like_C"/>
</dbReference>
<dbReference type="SMART" id="SM00387">
    <property type="entry name" value="HATPase_c"/>
    <property type="match status" value="1"/>
</dbReference>
<dbReference type="RefSeq" id="WP_379909315.1">
    <property type="nucleotide sequence ID" value="NZ_JBHSWE010000001.1"/>
</dbReference>
<keyword evidence="4" id="KW-0418">Kinase</keyword>
<dbReference type="InterPro" id="IPR036890">
    <property type="entry name" value="HATPase_C_sf"/>
</dbReference>
<dbReference type="Gene3D" id="3.30.565.10">
    <property type="entry name" value="Histidine kinase-like ATPase, C-terminal domain"/>
    <property type="match status" value="1"/>
</dbReference>
<dbReference type="PRINTS" id="PR00344">
    <property type="entry name" value="BCTRLSENSOR"/>
</dbReference>
<reference evidence="5" key="1">
    <citation type="journal article" date="2019" name="Int. J. Syst. Evol. Microbiol.">
        <title>The Global Catalogue of Microorganisms (GCM) 10K type strain sequencing project: providing services to taxonomists for standard genome sequencing and annotation.</title>
        <authorList>
            <consortium name="The Broad Institute Genomics Platform"/>
            <consortium name="The Broad Institute Genome Sequencing Center for Infectious Disease"/>
            <person name="Wu L."/>
            <person name="Ma J."/>
        </authorList>
    </citation>
    <scope>NUCLEOTIDE SEQUENCE [LARGE SCALE GENOMIC DNA]</scope>
    <source>
        <strain evidence="5">NBRC 111756</strain>
    </source>
</reference>
<dbReference type="GO" id="GO:0016301">
    <property type="term" value="F:kinase activity"/>
    <property type="evidence" value="ECO:0007669"/>
    <property type="project" value="UniProtKB-KW"/>
</dbReference>
<dbReference type="EC" id="2.7.13.3" evidence="2"/>
<evidence type="ECO:0000313" key="4">
    <source>
        <dbReference type="EMBL" id="MFC6670808.1"/>
    </source>
</evidence>
<sequence length="293" mass="32317">MIWNRMLQREVASRTEELRQHQLQLIQADKMTSLGILVSGVAHEINNPCSLLLLNLPVLRDAYHDAREVLEEHYQSHGDFELGGLEYSRMRDEIPLMLDEMLEGTQRIKRIVGDLKDFARQGDAELNESLDLNQVVRTAIRLVDNSIRSATGRFEVDYGSELPAVRGNGQRIEQVVINLILNACQALQSTEQGIFLHTRFHPETGRVLLEVRDQGCGIDAESMSRLTDPFFTTRRECGGTGLGLSVSAGIVREHGGSLDFESTPGQGTRVTLALPALAEGEADAVLSAPGMAG</sequence>
<dbReference type="InterPro" id="IPR005467">
    <property type="entry name" value="His_kinase_dom"/>
</dbReference>
<feature type="domain" description="Histidine kinase" evidence="3">
    <location>
        <begin position="40"/>
        <end position="278"/>
    </location>
</feature>
<dbReference type="SUPFAM" id="SSF55874">
    <property type="entry name" value="ATPase domain of HSP90 chaperone/DNA topoisomerase II/histidine kinase"/>
    <property type="match status" value="1"/>
</dbReference>
<keyword evidence="5" id="KW-1185">Reference proteome</keyword>
<evidence type="ECO:0000259" key="3">
    <source>
        <dbReference type="PROSITE" id="PS50109"/>
    </source>
</evidence>
<evidence type="ECO:0000256" key="1">
    <source>
        <dbReference type="ARBA" id="ARBA00000085"/>
    </source>
</evidence>
<evidence type="ECO:0000256" key="2">
    <source>
        <dbReference type="ARBA" id="ARBA00012438"/>
    </source>
</evidence>
<dbReference type="InterPro" id="IPR036097">
    <property type="entry name" value="HisK_dim/P_sf"/>
</dbReference>
<dbReference type="Pfam" id="PF02518">
    <property type="entry name" value="HATPase_c"/>
    <property type="match status" value="1"/>
</dbReference>
<dbReference type="PANTHER" id="PTHR43065">
    <property type="entry name" value="SENSOR HISTIDINE KINASE"/>
    <property type="match status" value="1"/>
</dbReference>
<comment type="caution">
    <text evidence="4">The sequence shown here is derived from an EMBL/GenBank/DDBJ whole genome shotgun (WGS) entry which is preliminary data.</text>
</comment>
<keyword evidence="4" id="KW-0808">Transferase</keyword>
<accession>A0ABW2A066</accession>
<protein>
    <recommendedName>
        <fullName evidence="2">histidine kinase</fullName>
        <ecNumber evidence="2">2.7.13.3</ecNumber>
    </recommendedName>
</protein>
<dbReference type="EMBL" id="JBHSWE010000001">
    <property type="protein sequence ID" value="MFC6670808.1"/>
    <property type="molecule type" value="Genomic_DNA"/>
</dbReference>
<dbReference type="Gene3D" id="1.10.287.130">
    <property type="match status" value="1"/>
</dbReference>
<gene>
    <name evidence="4" type="ORF">ACFQDL_12550</name>
</gene>
<dbReference type="SUPFAM" id="SSF47384">
    <property type="entry name" value="Homodimeric domain of signal transducing histidine kinase"/>
    <property type="match status" value="1"/>
</dbReference>
<dbReference type="PANTHER" id="PTHR43065:SF42">
    <property type="entry name" value="TWO-COMPONENT SENSOR PPRA"/>
    <property type="match status" value="1"/>
</dbReference>
<dbReference type="PROSITE" id="PS50109">
    <property type="entry name" value="HIS_KIN"/>
    <property type="match status" value="1"/>
</dbReference>
<comment type="catalytic activity">
    <reaction evidence="1">
        <text>ATP + protein L-histidine = ADP + protein N-phospho-L-histidine.</text>
        <dbReference type="EC" id="2.7.13.3"/>
    </reaction>
</comment>
<name>A0ABW2A066_9GAMM</name>
<evidence type="ECO:0000313" key="5">
    <source>
        <dbReference type="Proteomes" id="UP001596422"/>
    </source>
</evidence>
<proteinExistence type="predicted"/>
<dbReference type="InterPro" id="IPR003594">
    <property type="entry name" value="HATPase_dom"/>
</dbReference>
<dbReference type="Proteomes" id="UP001596422">
    <property type="component" value="Unassembled WGS sequence"/>
</dbReference>
<organism evidence="4 5">
    <name type="scientific">Marinobacterium aestuariivivens</name>
    <dbReference type="NCBI Taxonomy" id="1698799"/>
    <lineage>
        <taxon>Bacteria</taxon>
        <taxon>Pseudomonadati</taxon>
        <taxon>Pseudomonadota</taxon>
        <taxon>Gammaproteobacteria</taxon>
        <taxon>Oceanospirillales</taxon>
        <taxon>Oceanospirillaceae</taxon>
        <taxon>Marinobacterium</taxon>
    </lineage>
</organism>